<evidence type="ECO:0000313" key="3">
    <source>
        <dbReference type="EMBL" id="OGI52823.1"/>
    </source>
</evidence>
<evidence type="ECO:0000259" key="2">
    <source>
        <dbReference type="Pfam" id="PF19291"/>
    </source>
</evidence>
<dbReference type="PANTHER" id="PTHR31616:SF0">
    <property type="entry name" value="GLUCAN 1,4-ALPHA-GLUCOSIDASE"/>
    <property type="match status" value="1"/>
</dbReference>
<dbReference type="SUPFAM" id="SSF48208">
    <property type="entry name" value="Six-hairpin glycosidases"/>
    <property type="match status" value="1"/>
</dbReference>
<comment type="caution">
    <text evidence="3">The sequence shown here is derived from an EMBL/GenBank/DDBJ whole genome shotgun (WGS) entry which is preliminary data.</text>
</comment>
<dbReference type="InterPro" id="IPR008928">
    <property type="entry name" value="6-hairpin_glycosidase_sf"/>
</dbReference>
<dbReference type="InterPro" id="IPR012341">
    <property type="entry name" value="6hp_glycosidase-like_sf"/>
</dbReference>
<sequence length="588" mass="65763">MRLENLGLIGNCQFSALVSRTGEVVWCCLPRFDSEPVFSTLLDERNGGRFTVGAPDGAEGTQRYLGNTNVLETTFRTPSGSFRVIDFAPRLVQYERVTRPTQLYRIVEPIEGTPSVRVVCEPRLGWSKAVPLVLPGSNHIRYEGFESPLRLTTDIPPSYLGGQPFVLTERRHLVLAWGAPVEEALPGLCERFLHDTMRYWQRWIKHCNIPPMFQEEVIRSALALKLHCFEDTGAITASVTTSIPEAPGSGRTWDYRYCWLRDAYYALDAFRMLGHFEERESFTNFLLNVAGNDPELGLKPIYRIDGTTDLEERTLDHWPGFNGDGPVRVGNAAALQTQHDIFGEMVLALAPVFLDERFSAERSPASYALLERLVRKAIAVAGTPDAGIWEYRMEQKPRTFSSLMSWAAADRMASIAGRYSPAHAAEFRSAAERIHRQIVENAWNPGLGAFVATYGGNDLDASLLEMAGLRFLPHNDERIQGTLNAIWKNLSQDGWLLRYRTDDGFGQPAVAFLLCSFWLVEALAAVGRIGEAREVMNHVLSAGSPLGLFSEDCDTATRRMWGNFPQAYSHVGLIHAAFSASPRWADIL</sequence>
<feature type="domain" description="Trehalase-like N-terminal" evidence="2">
    <location>
        <begin position="2"/>
        <end position="152"/>
    </location>
</feature>
<proteinExistence type="predicted"/>
<dbReference type="Gene3D" id="1.50.10.10">
    <property type="match status" value="1"/>
</dbReference>
<feature type="domain" description="GH15-like" evidence="1">
    <location>
        <begin position="214"/>
        <end position="577"/>
    </location>
</feature>
<dbReference type="Pfam" id="PF19291">
    <property type="entry name" value="TREH_N"/>
    <property type="match status" value="1"/>
</dbReference>
<dbReference type="Proteomes" id="UP000179037">
    <property type="component" value="Unassembled WGS sequence"/>
</dbReference>
<reference evidence="3 4" key="1">
    <citation type="journal article" date="2016" name="Nat. Commun.">
        <title>Thousands of microbial genomes shed light on interconnected biogeochemical processes in an aquifer system.</title>
        <authorList>
            <person name="Anantharaman K."/>
            <person name="Brown C.T."/>
            <person name="Hug L.A."/>
            <person name="Sharon I."/>
            <person name="Castelle C.J."/>
            <person name="Probst A.J."/>
            <person name="Thomas B.C."/>
            <person name="Singh A."/>
            <person name="Wilkins M.J."/>
            <person name="Karaoz U."/>
            <person name="Brodie E.L."/>
            <person name="Williams K.H."/>
            <person name="Hubbard S.S."/>
            <person name="Banfield J.F."/>
        </authorList>
    </citation>
    <scope>NUCLEOTIDE SEQUENCE [LARGE SCALE GENOMIC DNA]</scope>
</reference>
<dbReference type="EMBL" id="MFTC01000006">
    <property type="protein sequence ID" value="OGI52823.1"/>
    <property type="molecule type" value="Genomic_DNA"/>
</dbReference>
<accession>A0A1F6U606</accession>
<dbReference type="InterPro" id="IPR045582">
    <property type="entry name" value="Trehalase-like_N"/>
</dbReference>
<gene>
    <name evidence="3" type="ORF">A3A87_03060</name>
</gene>
<dbReference type="PANTHER" id="PTHR31616">
    <property type="entry name" value="TREHALASE"/>
    <property type="match status" value="1"/>
</dbReference>
<dbReference type="GO" id="GO:0005975">
    <property type="term" value="P:carbohydrate metabolic process"/>
    <property type="evidence" value="ECO:0007669"/>
    <property type="project" value="InterPro"/>
</dbReference>
<protein>
    <submittedName>
        <fullName evidence="3">Uncharacterized protein</fullName>
    </submittedName>
</protein>
<dbReference type="STRING" id="1817768.A3A87_03060"/>
<organism evidence="3 4">
    <name type="scientific">Candidatus Muproteobacteria bacterium RIFCSPLOWO2_01_FULL_60_18</name>
    <dbReference type="NCBI Taxonomy" id="1817768"/>
    <lineage>
        <taxon>Bacteria</taxon>
        <taxon>Pseudomonadati</taxon>
        <taxon>Pseudomonadota</taxon>
        <taxon>Candidatus Muproteobacteria</taxon>
    </lineage>
</organism>
<evidence type="ECO:0000259" key="1">
    <source>
        <dbReference type="Pfam" id="PF00723"/>
    </source>
</evidence>
<name>A0A1F6U606_9PROT</name>
<dbReference type="Pfam" id="PF00723">
    <property type="entry name" value="Glyco_hydro_15"/>
    <property type="match status" value="1"/>
</dbReference>
<dbReference type="GO" id="GO:0004553">
    <property type="term" value="F:hydrolase activity, hydrolyzing O-glycosyl compounds"/>
    <property type="evidence" value="ECO:0007669"/>
    <property type="project" value="UniProtKB-ARBA"/>
</dbReference>
<evidence type="ECO:0000313" key="4">
    <source>
        <dbReference type="Proteomes" id="UP000179037"/>
    </source>
</evidence>
<dbReference type="AlphaFoldDB" id="A0A1F6U606"/>
<dbReference type="InterPro" id="IPR011613">
    <property type="entry name" value="GH15-like"/>
</dbReference>